<keyword evidence="1" id="KW-0732">Signal</keyword>
<evidence type="ECO:0000313" key="2">
    <source>
        <dbReference type="EMBL" id="JAI01803.1"/>
    </source>
</evidence>
<evidence type="ECO:0008006" key="3">
    <source>
        <dbReference type="Google" id="ProtNLM"/>
    </source>
</evidence>
<protein>
    <recommendedName>
        <fullName evidence="3">Secreted protein</fullName>
    </recommendedName>
</protein>
<dbReference type="EMBL" id="GBXM01006775">
    <property type="protein sequence ID" value="JAI01803.1"/>
    <property type="molecule type" value="Transcribed_RNA"/>
</dbReference>
<name>A0A0E9XGF8_ANGAN</name>
<proteinExistence type="predicted"/>
<accession>A0A0E9XGF8</accession>
<reference evidence="2" key="1">
    <citation type="submission" date="2014-11" db="EMBL/GenBank/DDBJ databases">
        <authorList>
            <person name="Amaro Gonzalez C."/>
        </authorList>
    </citation>
    <scope>NUCLEOTIDE SEQUENCE</scope>
</reference>
<organism evidence="2">
    <name type="scientific">Anguilla anguilla</name>
    <name type="common">European freshwater eel</name>
    <name type="synonym">Muraena anguilla</name>
    <dbReference type="NCBI Taxonomy" id="7936"/>
    <lineage>
        <taxon>Eukaryota</taxon>
        <taxon>Metazoa</taxon>
        <taxon>Chordata</taxon>
        <taxon>Craniata</taxon>
        <taxon>Vertebrata</taxon>
        <taxon>Euteleostomi</taxon>
        <taxon>Actinopterygii</taxon>
        <taxon>Neopterygii</taxon>
        <taxon>Teleostei</taxon>
        <taxon>Anguilliformes</taxon>
        <taxon>Anguillidae</taxon>
        <taxon>Anguilla</taxon>
    </lineage>
</organism>
<sequence>MLLKLTVCTWPHFIFVSFRVQCAEVQGQSNKNCVTVTILTDCSVYDCFDIMLSFFIVCRSRSDAACESGFYF</sequence>
<evidence type="ECO:0000256" key="1">
    <source>
        <dbReference type="SAM" id="SignalP"/>
    </source>
</evidence>
<feature type="chain" id="PRO_5002435154" description="Secreted protein" evidence="1">
    <location>
        <begin position="28"/>
        <end position="72"/>
    </location>
</feature>
<dbReference type="AlphaFoldDB" id="A0A0E9XGF8"/>
<feature type="signal peptide" evidence="1">
    <location>
        <begin position="1"/>
        <end position="27"/>
    </location>
</feature>
<reference evidence="2" key="2">
    <citation type="journal article" date="2015" name="Fish Shellfish Immunol.">
        <title>Early steps in the European eel (Anguilla anguilla)-Vibrio vulnificus interaction in the gills: Role of the RtxA13 toxin.</title>
        <authorList>
            <person name="Callol A."/>
            <person name="Pajuelo D."/>
            <person name="Ebbesson L."/>
            <person name="Teles M."/>
            <person name="MacKenzie S."/>
            <person name="Amaro C."/>
        </authorList>
    </citation>
    <scope>NUCLEOTIDE SEQUENCE</scope>
</reference>